<evidence type="ECO:0000256" key="2">
    <source>
        <dbReference type="ARBA" id="ARBA00022801"/>
    </source>
</evidence>
<dbReference type="SMART" id="SM00847">
    <property type="entry name" value="HA2"/>
    <property type="match status" value="1"/>
</dbReference>
<keyword evidence="2" id="KW-0378">Hydrolase</keyword>
<name>A0A2B7WUN2_9EURO</name>
<dbReference type="Gene3D" id="1.20.120.1080">
    <property type="match status" value="1"/>
</dbReference>
<dbReference type="PANTHER" id="PTHR18934">
    <property type="entry name" value="ATP-DEPENDENT RNA HELICASE"/>
    <property type="match status" value="1"/>
</dbReference>
<feature type="domain" description="Helicase-associated" evidence="5">
    <location>
        <begin position="560"/>
        <end position="641"/>
    </location>
</feature>
<comment type="caution">
    <text evidence="6">The sequence shown here is derived from an EMBL/GenBank/DDBJ whole genome shotgun (WGS) entry which is preliminary data.</text>
</comment>
<dbReference type="Proteomes" id="UP000223968">
    <property type="component" value="Unassembled WGS sequence"/>
</dbReference>
<evidence type="ECO:0000256" key="3">
    <source>
        <dbReference type="ARBA" id="ARBA00022806"/>
    </source>
</evidence>
<accession>A0A2B7WUN2</accession>
<dbReference type="InterPro" id="IPR007502">
    <property type="entry name" value="Helicase-assoc_dom"/>
</dbReference>
<dbReference type="Gene3D" id="3.40.50.300">
    <property type="entry name" value="P-loop containing nucleotide triphosphate hydrolases"/>
    <property type="match status" value="2"/>
</dbReference>
<dbReference type="GO" id="GO:0004386">
    <property type="term" value="F:helicase activity"/>
    <property type="evidence" value="ECO:0007669"/>
    <property type="project" value="UniProtKB-KW"/>
</dbReference>
<keyword evidence="4" id="KW-0067">ATP-binding</keyword>
<proteinExistence type="predicted"/>
<protein>
    <recommendedName>
        <fullName evidence="5">Helicase-associated domain-containing protein</fullName>
    </recommendedName>
</protein>
<evidence type="ECO:0000256" key="1">
    <source>
        <dbReference type="ARBA" id="ARBA00022741"/>
    </source>
</evidence>
<dbReference type="GO" id="GO:0003723">
    <property type="term" value="F:RNA binding"/>
    <property type="evidence" value="ECO:0007669"/>
    <property type="project" value="TreeGrafter"/>
</dbReference>
<dbReference type="GO" id="GO:0016787">
    <property type="term" value="F:hydrolase activity"/>
    <property type="evidence" value="ECO:0007669"/>
    <property type="project" value="UniProtKB-KW"/>
</dbReference>
<dbReference type="EMBL" id="PDNB01000185">
    <property type="protein sequence ID" value="PGH00506.1"/>
    <property type="molecule type" value="Genomic_DNA"/>
</dbReference>
<dbReference type="STRING" id="1447875.A0A2B7WUN2"/>
<evidence type="ECO:0000313" key="6">
    <source>
        <dbReference type="EMBL" id="PGH00506.1"/>
    </source>
</evidence>
<dbReference type="PANTHER" id="PTHR18934:SF99">
    <property type="entry name" value="ATP-DEPENDENT RNA HELICASE DHX37-RELATED"/>
    <property type="match status" value="1"/>
</dbReference>
<dbReference type="OrthoDB" id="5600252at2759"/>
<evidence type="ECO:0000256" key="4">
    <source>
        <dbReference type="ARBA" id="ARBA00022840"/>
    </source>
</evidence>
<dbReference type="GO" id="GO:0005524">
    <property type="term" value="F:ATP binding"/>
    <property type="evidence" value="ECO:0007669"/>
    <property type="project" value="UniProtKB-KW"/>
</dbReference>
<evidence type="ECO:0000313" key="7">
    <source>
        <dbReference type="Proteomes" id="UP000223968"/>
    </source>
</evidence>
<keyword evidence="7" id="KW-1185">Reference proteome</keyword>
<gene>
    <name evidence="6" type="ORF">AJ79_08197</name>
</gene>
<reference evidence="6 7" key="1">
    <citation type="submission" date="2017-10" db="EMBL/GenBank/DDBJ databases">
        <title>Comparative genomics in systemic dimorphic fungi from Ajellomycetaceae.</title>
        <authorList>
            <person name="Munoz J.F."/>
            <person name="Mcewen J.G."/>
            <person name="Clay O.K."/>
            <person name="Cuomo C.A."/>
        </authorList>
    </citation>
    <scope>NUCLEOTIDE SEQUENCE [LARGE SCALE GENOMIC DNA]</scope>
    <source>
        <strain evidence="6 7">UAMH5409</strain>
    </source>
</reference>
<keyword evidence="3" id="KW-0347">Helicase</keyword>
<dbReference type="InterPro" id="IPR027417">
    <property type="entry name" value="P-loop_NTPase"/>
</dbReference>
<dbReference type="AlphaFoldDB" id="A0A2B7WUN2"/>
<organism evidence="6 7">
    <name type="scientific">Helicocarpus griseus UAMH5409</name>
    <dbReference type="NCBI Taxonomy" id="1447875"/>
    <lineage>
        <taxon>Eukaryota</taxon>
        <taxon>Fungi</taxon>
        <taxon>Dikarya</taxon>
        <taxon>Ascomycota</taxon>
        <taxon>Pezizomycotina</taxon>
        <taxon>Eurotiomycetes</taxon>
        <taxon>Eurotiomycetidae</taxon>
        <taxon>Onygenales</taxon>
        <taxon>Ajellomycetaceae</taxon>
        <taxon>Helicocarpus</taxon>
    </lineage>
</organism>
<keyword evidence="1" id="KW-0547">Nucleotide-binding</keyword>
<evidence type="ECO:0000259" key="5">
    <source>
        <dbReference type="SMART" id="SM00847"/>
    </source>
</evidence>
<sequence>MRDSVLQAKKGGLLDAKADLKNLKNLSPIDQFRRQMPLPDRHAIEHRSEKLKMELMEWRQDKAMEDVRSYMKLLPSSGYEERILKLVNANIFSIVVGHGTTELATQIPHFLLNDAIDHDEGPACNIVVAHVSSAITEHFASKLARLRNKVIGDTVGYHTPSSCKAPLLTGSITYTATETLLTQLQHAPDEVLGAVSHIIIGDLEVIEPAVEFLMTTLKQAVHSRLDRNLPVPQVVLTSRGLDIADLAPFFTIRDREGKAIHCRSLSIDNKSAYPVEQHYIDDILKTFAQRYNGKMFGPFFNERRTKYYLAGEEALVSKKMDPETDGSENANSISSYDSHALGHLGVDRAILPPLGLVAVTIAHIVKSSDAGTILVSVPTSESVIMDLKGILSHEKPLNVDFADQSKFQMIWKTGIATGWPTEALNSDTTPEGRRKIIFINDTPRDLANRKLDVRYVVDTGLQGTYIYDQELSRLRLRSRWTSKADLRYRIRQAGNVKDGQYYALFSRTRSASLKSCRGSILHGFNPQRSCLEAKASGLRSDVRDFICSTIDPPPRSHVESAVNSLQSIEALDDSFNMTPLGHLIPLLKPLDPTIVKMVGLGLMFRCLEPMILLSSLFGLEINKPKRKRFYRDSVSDHLVDINAIRKAYDVWRNSGDHALKPFCEEHYLDRVAVFNSATAIRAIVRVLSEVGLMPRPNNFHDRPLGGKDLNTNSYNEVLIRALLVGGLYPRLSVFNLKGENRWRTKRWDGLEISKSSVNYSQNDSIGERERLVAFSNLQAEKGKLRLFGTSHVTPLMAFLFGGKVQVNGNYLEMDGWLPFKIKDKSTSAYPEAAEKTLQDALIEYKRTLNHFRDPLRPSARQGHCTHISIPYQQYMPWQRH</sequence>